<protein>
    <submittedName>
        <fullName evidence="4">TIGR01777 family oxidoreductase</fullName>
    </submittedName>
</protein>
<keyword evidence="5" id="KW-1185">Reference proteome</keyword>
<dbReference type="CDD" id="cd05242">
    <property type="entry name" value="SDR_a8"/>
    <property type="match status" value="1"/>
</dbReference>
<dbReference type="Gene3D" id="3.40.50.720">
    <property type="entry name" value="NAD(P)-binding Rossmann-like Domain"/>
    <property type="match status" value="1"/>
</dbReference>
<evidence type="ECO:0000259" key="3">
    <source>
        <dbReference type="Pfam" id="PF08338"/>
    </source>
</evidence>
<dbReference type="RefSeq" id="WP_377917704.1">
    <property type="nucleotide sequence ID" value="NZ_JBHRZT010000070.1"/>
</dbReference>
<feature type="domain" description="DUF1731" evidence="3">
    <location>
        <begin position="245"/>
        <end position="291"/>
    </location>
</feature>
<dbReference type="InterPro" id="IPR036291">
    <property type="entry name" value="NAD(P)-bd_dom_sf"/>
</dbReference>
<proteinExistence type="inferred from homology"/>
<dbReference type="Pfam" id="PF08338">
    <property type="entry name" value="DUF1731"/>
    <property type="match status" value="1"/>
</dbReference>
<comment type="similarity">
    <text evidence="1">Belongs to the NAD(P)-dependent epimerase/dehydratase family. SDR39U1 subfamily.</text>
</comment>
<dbReference type="Proteomes" id="UP001595752">
    <property type="component" value="Unassembled WGS sequence"/>
</dbReference>
<evidence type="ECO:0000259" key="2">
    <source>
        <dbReference type="Pfam" id="PF01370"/>
    </source>
</evidence>
<organism evidence="4 5">
    <name type="scientific">Bacillus songklensis</name>
    <dbReference type="NCBI Taxonomy" id="1069116"/>
    <lineage>
        <taxon>Bacteria</taxon>
        <taxon>Bacillati</taxon>
        <taxon>Bacillota</taxon>
        <taxon>Bacilli</taxon>
        <taxon>Bacillales</taxon>
        <taxon>Bacillaceae</taxon>
        <taxon>Bacillus</taxon>
    </lineage>
</organism>
<evidence type="ECO:0000256" key="1">
    <source>
        <dbReference type="ARBA" id="ARBA00009353"/>
    </source>
</evidence>
<reference evidence="5" key="1">
    <citation type="journal article" date="2019" name="Int. J. Syst. Evol. Microbiol.">
        <title>The Global Catalogue of Microorganisms (GCM) 10K type strain sequencing project: providing services to taxonomists for standard genome sequencing and annotation.</title>
        <authorList>
            <consortium name="The Broad Institute Genomics Platform"/>
            <consortium name="The Broad Institute Genome Sequencing Center for Infectious Disease"/>
            <person name="Wu L."/>
            <person name="Ma J."/>
        </authorList>
    </citation>
    <scope>NUCLEOTIDE SEQUENCE [LARGE SCALE GENOMIC DNA]</scope>
    <source>
        <strain evidence="5">CCUG 61889</strain>
    </source>
</reference>
<dbReference type="InterPro" id="IPR001509">
    <property type="entry name" value="Epimerase_deHydtase"/>
</dbReference>
<accession>A0ABV8B845</accession>
<dbReference type="NCBIfam" id="TIGR01777">
    <property type="entry name" value="yfcH"/>
    <property type="match status" value="1"/>
</dbReference>
<evidence type="ECO:0000313" key="4">
    <source>
        <dbReference type="EMBL" id="MFC3885366.1"/>
    </source>
</evidence>
<dbReference type="InterPro" id="IPR010099">
    <property type="entry name" value="SDR39U1"/>
</dbReference>
<dbReference type="PANTHER" id="PTHR11092:SF0">
    <property type="entry name" value="EPIMERASE FAMILY PROTEIN SDR39U1"/>
    <property type="match status" value="1"/>
</dbReference>
<dbReference type="SUPFAM" id="SSF51735">
    <property type="entry name" value="NAD(P)-binding Rossmann-fold domains"/>
    <property type="match status" value="1"/>
</dbReference>
<dbReference type="Pfam" id="PF01370">
    <property type="entry name" value="Epimerase"/>
    <property type="match status" value="1"/>
</dbReference>
<gene>
    <name evidence="4" type="ORF">ACFOU2_18520</name>
</gene>
<sequence length="297" mass="33254">MKIVIAGGTGFVGKVLTSFFLNQQHDIWILTRNPRPSSGRLHYVDWEHALPYVQQADVVINLAGVSLNSGRWTEERKKAIIQSRVSTTQKLVKMMKTSSKKVFINASAVGFYGTSTTETFTEASPSENNDFLASTVKAWEAEALKAKEYGIRTSLTRFGIILGQNEGALPKMILPYKLFAGGTVGSGEQWMSWVHIEDVVRIMAFIIEHEDLEGPINVTAPHPVTMKEFGQTIAKVINRPHWLPVPDFALNILLGEMSMLILKGQRVLPQKLCDHHYSFTYDKLEGALTHLYRSNGH</sequence>
<dbReference type="EMBL" id="JBHRZT010000070">
    <property type="protein sequence ID" value="MFC3885366.1"/>
    <property type="molecule type" value="Genomic_DNA"/>
</dbReference>
<comment type="caution">
    <text evidence="4">The sequence shown here is derived from an EMBL/GenBank/DDBJ whole genome shotgun (WGS) entry which is preliminary data.</text>
</comment>
<evidence type="ECO:0000313" key="5">
    <source>
        <dbReference type="Proteomes" id="UP001595752"/>
    </source>
</evidence>
<feature type="domain" description="NAD-dependent epimerase/dehydratase" evidence="2">
    <location>
        <begin position="3"/>
        <end position="212"/>
    </location>
</feature>
<dbReference type="InterPro" id="IPR013549">
    <property type="entry name" value="DUF1731"/>
</dbReference>
<dbReference type="PANTHER" id="PTHR11092">
    <property type="entry name" value="SUGAR NUCLEOTIDE EPIMERASE RELATED"/>
    <property type="match status" value="1"/>
</dbReference>
<name>A0ABV8B845_9BACI</name>